<keyword evidence="1" id="KW-0732">Signal</keyword>
<dbReference type="GO" id="GO:0005788">
    <property type="term" value="C:endoplasmic reticulum lumen"/>
    <property type="evidence" value="ECO:0007669"/>
    <property type="project" value="TreeGrafter"/>
</dbReference>
<evidence type="ECO:0008006" key="3">
    <source>
        <dbReference type="Google" id="ProtNLM"/>
    </source>
</evidence>
<dbReference type="PANTHER" id="PTHR13077">
    <property type="entry name" value="SELENOPROTEIN F"/>
    <property type="match status" value="1"/>
</dbReference>
<dbReference type="GO" id="GO:0016491">
    <property type="term" value="F:oxidoreductase activity"/>
    <property type="evidence" value="ECO:0007669"/>
    <property type="project" value="TreeGrafter"/>
</dbReference>
<feature type="chain" id="PRO_5030532862" description="Selenoprotein F/M domain-containing protein" evidence="1">
    <location>
        <begin position="18"/>
        <end position="146"/>
    </location>
</feature>
<feature type="signal peptide" evidence="1">
    <location>
        <begin position="1"/>
        <end position="17"/>
    </location>
</feature>
<sequence length="146" mass="16451">MALCFLVALCLLGPVAALSSEECANLGFSDSLVCSSCTHLSRFVDEEDLVNECKLCCTPDADDEKTFTMAELVHSKYLSESLNTFLDKNPFPDTALKVRQLERFIHPLIKFLEIVDEKLVVVEVHEIVGWSYDDIVAFLNKKLIYN</sequence>
<dbReference type="EMBL" id="HBKR01015188">
    <property type="protein sequence ID" value="CAE2302728.1"/>
    <property type="molecule type" value="Transcribed_RNA"/>
</dbReference>
<evidence type="ECO:0000256" key="1">
    <source>
        <dbReference type="SAM" id="SignalP"/>
    </source>
</evidence>
<organism evidence="2">
    <name type="scientific">Paramoeba aestuarina</name>
    <dbReference type="NCBI Taxonomy" id="180227"/>
    <lineage>
        <taxon>Eukaryota</taxon>
        <taxon>Amoebozoa</taxon>
        <taxon>Discosea</taxon>
        <taxon>Flabellinia</taxon>
        <taxon>Dactylopodida</taxon>
        <taxon>Paramoebidae</taxon>
        <taxon>Paramoeba</taxon>
    </lineage>
</organism>
<gene>
    <name evidence="2" type="ORF">NAES01612_LOCUS10059</name>
</gene>
<protein>
    <recommendedName>
        <fullName evidence="3">Selenoprotein F/M domain-containing protein</fullName>
    </recommendedName>
</protein>
<dbReference type="PANTHER" id="PTHR13077:SF6">
    <property type="entry name" value="SELENOPROTEIN F"/>
    <property type="match status" value="1"/>
</dbReference>
<evidence type="ECO:0000313" key="2">
    <source>
        <dbReference type="EMBL" id="CAE2302728.1"/>
    </source>
</evidence>
<proteinExistence type="predicted"/>
<dbReference type="InterPro" id="IPR039992">
    <property type="entry name" value="Sep15_SelM"/>
</dbReference>
<reference evidence="2" key="1">
    <citation type="submission" date="2021-01" db="EMBL/GenBank/DDBJ databases">
        <authorList>
            <person name="Corre E."/>
            <person name="Pelletier E."/>
            <person name="Niang G."/>
            <person name="Scheremetjew M."/>
            <person name="Finn R."/>
            <person name="Kale V."/>
            <person name="Holt S."/>
            <person name="Cochrane G."/>
            <person name="Meng A."/>
            <person name="Brown T."/>
            <person name="Cohen L."/>
        </authorList>
    </citation>
    <scope>NUCLEOTIDE SEQUENCE</scope>
    <source>
        <strain evidence="2">SoJaBio B1-5/56/2</strain>
    </source>
</reference>
<dbReference type="AlphaFoldDB" id="A0A7S4NRG0"/>
<accession>A0A7S4NRG0</accession>
<name>A0A7S4NRG0_9EUKA</name>